<evidence type="ECO:0000259" key="1">
    <source>
        <dbReference type="PROSITE" id="PS51379"/>
    </source>
</evidence>
<dbReference type="InterPro" id="IPR017896">
    <property type="entry name" value="4Fe4S_Fe-S-bd"/>
</dbReference>
<reference evidence="2" key="1">
    <citation type="submission" date="2019-08" db="EMBL/GenBank/DDBJ databases">
        <authorList>
            <person name="Kucharzyk K."/>
            <person name="Murdoch R.W."/>
            <person name="Higgins S."/>
            <person name="Loffler F."/>
        </authorList>
    </citation>
    <scope>NUCLEOTIDE SEQUENCE</scope>
</reference>
<comment type="caution">
    <text evidence="2">The sequence shown here is derived from an EMBL/GenBank/DDBJ whole genome shotgun (WGS) entry which is preliminary data.</text>
</comment>
<dbReference type="PANTHER" id="PTHR43122">
    <property type="entry name" value="FERREDOXIN SUBUNIT OF PYRUVATE:FLAVODOXIN OXIDOREDUCTASE-RELATED"/>
    <property type="match status" value="1"/>
</dbReference>
<dbReference type="PROSITE" id="PS51379">
    <property type="entry name" value="4FE4S_FER_2"/>
    <property type="match status" value="2"/>
</dbReference>
<dbReference type="PROSITE" id="PS00198">
    <property type="entry name" value="4FE4S_FER_1"/>
    <property type="match status" value="2"/>
</dbReference>
<dbReference type="InterPro" id="IPR017900">
    <property type="entry name" value="4Fe4S_Fe_S_CS"/>
</dbReference>
<sequence length="214" mass="22809">MIGTPTYAGRIPNKMLPYFQTKLTGNGALAVPVVLFGNRSFDNSLAELCAELESHGFHTVAAAAFVGQHAFASKLAPGRPDAEDIVQAERFAEKVAEKVQTLTELSTPVQIPGDPVAPYYTPLGVDGQPAKFLKAKPLTDSDKCTKCGLCVTVCPMGSIDPADVSNVPGVCIKCQACVVKCPTGAKYFDDPAFLSHKAMLEANYTRRAEIGLFL</sequence>
<dbReference type="SUPFAM" id="SSF52218">
    <property type="entry name" value="Flavoproteins"/>
    <property type="match status" value="1"/>
</dbReference>
<evidence type="ECO:0000313" key="2">
    <source>
        <dbReference type="EMBL" id="MPM48737.1"/>
    </source>
</evidence>
<dbReference type="EMBL" id="VSSQ01012229">
    <property type="protein sequence ID" value="MPM48737.1"/>
    <property type="molecule type" value="Genomic_DNA"/>
</dbReference>
<dbReference type="Gene3D" id="3.40.50.360">
    <property type="match status" value="1"/>
</dbReference>
<gene>
    <name evidence="2" type="ORF">SDC9_95464</name>
</gene>
<protein>
    <recommendedName>
        <fullName evidence="1">4Fe-4S ferredoxin-type domain-containing protein</fullName>
    </recommendedName>
</protein>
<proteinExistence type="predicted"/>
<feature type="domain" description="4Fe-4S ferredoxin-type" evidence="1">
    <location>
        <begin position="135"/>
        <end position="164"/>
    </location>
</feature>
<name>A0A645A6P9_9ZZZZ</name>
<accession>A0A645A6P9</accession>
<feature type="domain" description="4Fe-4S ferredoxin-type" evidence="1">
    <location>
        <begin position="168"/>
        <end position="191"/>
    </location>
</feature>
<dbReference type="Gene3D" id="3.30.70.20">
    <property type="match status" value="1"/>
</dbReference>
<dbReference type="PANTHER" id="PTHR43122:SF1">
    <property type="entry name" value="IRON-SULFUR-BINDING PROTEIN"/>
    <property type="match status" value="1"/>
</dbReference>
<dbReference type="SUPFAM" id="SSF54862">
    <property type="entry name" value="4Fe-4S ferredoxins"/>
    <property type="match status" value="1"/>
</dbReference>
<dbReference type="AlphaFoldDB" id="A0A645A6P9"/>
<dbReference type="InterPro" id="IPR029039">
    <property type="entry name" value="Flavoprotein-like_sf"/>
</dbReference>
<organism evidence="2">
    <name type="scientific">bioreactor metagenome</name>
    <dbReference type="NCBI Taxonomy" id="1076179"/>
    <lineage>
        <taxon>unclassified sequences</taxon>
        <taxon>metagenomes</taxon>
        <taxon>ecological metagenomes</taxon>
    </lineage>
</organism>
<dbReference type="Pfam" id="PF12800">
    <property type="entry name" value="Fer4_4"/>
    <property type="match status" value="1"/>
</dbReference>
<dbReference type="Pfam" id="PF00037">
    <property type="entry name" value="Fer4"/>
    <property type="match status" value="1"/>
</dbReference>